<dbReference type="InterPro" id="IPR012334">
    <property type="entry name" value="Pectin_lyas_fold"/>
</dbReference>
<name>A0ABT2BNA2_9BURK</name>
<dbReference type="Gene3D" id="2.160.20.10">
    <property type="entry name" value="Single-stranded right-handed beta-helix, Pectin lyase-like"/>
    <property type="match status" value="1"/>
</dbReference>
<dbReference type="InterPro" id="IPR011050">
    <property type="entry name" value="Pectin_lyase_fold/virulence"/>
</dbReference>
<dbReference type="EMBL" id="JANUGV010000005">
    <property type="protein sequence ID" value="MCS0609986.1"/>
    <property type="molecule type" value="Genomic_DNA"/>
</dbReference>
<proteinExistence type="predicted"/>
<accession>A0ABT2BNA2</accession>
<dbReference type="SUPFAM" id="SSF51126">
    <property type="entry name" value="Pectin lyase-like"/>
    <property type="match status" value="1"/>
</dbReference>
<evidence type="ECO:0000313" key="2">
    <source>
        <dbReference type="Proteomes" id="UP001205861"/>
    </source>
</evidence>
<gene>
    <name evidence="1" type="ORF">NX773_17610</name>
</gene>
<sequence length="481" mass="51458">MNARALRYASLLALLGLSVTTAAALYLQGMGVAPRALGPYVGQRSAGHNPLVSGIGSWLQERLLSLDRRRPGPYAMPSFSVGAMAMPPSQASDQACWRTPGCRRLRKFAGSPADVRASMQAAQPGDVITLLPGTYRFGAVLAALAAGTEQAPITVRAERHGSVVVQFDTVEGFAVSGPWWRFENLIVRGACAIDARCEHAFHVAGDAHHFVAVNNTISDFNAHFKINGSGGRFPDHGLIDHNTLANSAPRKTAGPVTPIDLVGASGWTIRANYIADFIKAQGDRVSYGAFAKGAGAGTIVERNVVLCEQRLQGQPGQRVGLSFGGGGTGKPYCRDRRCITEQDHGVIRDNLVAACSDAGIYINSAADTQIIHNTLLDTGGIDVRFPESGADVVGNLVDGTIRARNGARVRALDNLDTPIAYLYAGYHPVRRLFENVRELNLRWKAAPPRRAITAAAVDMCGKLRPVWASYGAFENFADCVR</sequence>
<dbReference type="RefSeq" id="WP_258857604.1">
    <property type="nucleotide sequence ID" value="NZ_JANUGV010000005.1"/>
</dbReference>
<evidence type="ECO:0000313" key="1">
    <source>
        <dbReference type="EMBL" id="MCS0609986.1"/>
    </source>
</evidence>
<comment type="caution">
    <text evidence="1">The sequence shown here is derived from an EMBL/GenBank/DDBJ whole genome shotgun (WGS) entry which is preliminary data.</text>
</comment>
<dbReference type="Proteomes" id="UP001205861">
    <property type="component" value="Unassembled WGS sequence"/>
</dbReference>
<reference evidence="1 2" key="1">
    <citation type="submission" date="2022-08" db="EMBL/GenBank/DDBJ databases">
        <title>Reclassification of Massilia species as members of the genera Telluria, Duganella, Pseudoduganella, Mokoshia gen. nov. and Zemynaea gen. nov. using orthogonal and non-orthogonal genome-based approaches.</title>
        <authorList>
            <person name="Bowman J.P."/>
        </authorList>
    </citation>
    <scope>NUCLEOTIDE SEQUENCE [LARGE SCALE GENOMIC DNA]</scope>
    <source>
        <strain evidence="1 2">JCM 31607</strain>
    </source>
</reference>
<protein>
    <submittedName>
        <fullName evidence="1">Right-handed parallel beta-helix repeat-containing protein</fullName>
    </submittedName>
</protein>
<organism evidence="1 2">
    <name type="scientific">Massilia solisilvae</name>
    <dbReference type="NCBI Taxonomy" id="1811225"/>
    <lineage>
        <taxon>Bacteria</taxon>
        <taxon>Pseudomonadati</taxon>
        <taxon>Pseudomonadota</taxon>
        <taxon>Betaproteobacteria</taxon>
        <taxon>Burkholderiales</taxon>
        <taxon>Oxalobacteraceae</taxon>
        <taxon>Telluria group</taxon>
        <taxon>Massilia</taxon>
    </lineage>
</organism>
<keyword evidence="2" id="KW-1185">Reference proteome</keyword>